<evidence type="ECO:0000259" key="2">
    <source>
        <dbReference type="Pfam" id="PF01695"/>
    </source>
</evidence>
<protein>
    <submittedName>
        <fullName evidence="3">IstB-like ATP binding protein</fullName>
    </submittedName>
</protein>
<proteinExistence type="predicted"/>
<reference evidence="3 4" key="1">
    <citation type="submission" date="2018-05" db="EMBL/GenBank/DDBJ databases">
        <title>Genomic Encyclopedia of Type Strains, Phase IV (KMG-IV): sequencing the most valuable type-strain genomes for metagenomic binning, comparative biology and taxonomic classification.</title>
        <authorList>
            <person name="Goeker M."/>
        </authorList>
    </citation>
    <scope>NUCLEOTIDE SEQUENCE [LARGE SCALE GENOMIC DNA]</scope>
    <source>
        <strain evidence="3 4">DSM 6462</strain>
    </source>
</reference>
<comment type="caution">
    <text evidence="3">The sequence shown here is derived from an EMBL/GenBank/DDBJ whole genome shotgun (WGS) entry which is preliminary data.</text>
</comment>
<feature type="domain" description="IstB-like ATP-binding" evidence="2">
    <location>
        <begin position="36"/>
        <end position="154"/>
    </location>
</feature>
<keyword evidence="4" id="KW-1185">Reference proteome</keyword>
<dbReference type="Proteomes" id="UP000248021">
    <property type="component" value="Unassembled WGS sequence"/>
</dbReference>
<name>A0A2V3TSC7_9HYPH</name>
<feature type="region of interest" description="Disordered" evidence="1">
    <location>
        <begin position="144"/>
        <end position="170"/>
    </location>
</feature>
<dbReference type="InterPro" id="IPR027417">
    <property type="entry name" value="P-loop_NTPase"/>
</dbReference>
<dbReference type="EMBL" id="QJJK01000019">
    <property type="protein sequence ID" value="PXW51611.1"/>
    <property type="molecule type" value="Genomic_DNA"/>
</dbReference>
<accession>A0A2V3TSC7</accession>
<dbReference type="GO" id="GO:0005524">
    <property type="term" value="F:ATP binding"/>
    <property type="evidence" value="ECO:0007669"/>
    <property type="project" value="InterPro"/>
</dbReference>
<dbReference type="Gene3D" id="3.40.50.300">
    <property type="entry name" value="P-loop containing nucleotide triphosphate hydrolases"/>
    <property type="match status" value="1"/>
</dbReference>
<feature type="compositionally biased region" description="Polar residues" evidence="1">
    <location>
        <begin position="161"/>
        <end position="170"/>
    </location>
</feature>
<evidence type="ECO:0000256" key="1">
    <source>
        <dbReference type="SAM" id="MobiDB-lite"/>
    </source>
</evidence>
<gene>
    <name evidence="3" type="ORF">C7450_11948</name>
</gene>
<evidence type="ECO:0000313" key="4">
    <source>
        <dbReference type="Proteomes" id="UP000248021"/>
    </source>
</evidence>
<organism evidence="3 4">
    <name type="scientific">Chelatococcus asaccharovorans</name>
    <dbReference type="NCBI Taxonomy" id="28210"/>
    <lineage>
        <taxon>Bacteria</taxon>
        <taxon>Pseudomonadati</taxon>
        <taxon>Pseudomonadota</taxon>
        <taxon>Alphaproteobacteria</taxon>
        <taxon>Hyphomicrobiales</taxon>
        <taxon>Chelatococcaceae</taxon>
        <taxon>Chelatococcus</taxon>
    </lineage>
</organism>
<sequence>MTTGASAGPSGLFLRGADRKMIRYQSGSPAKTELRCRLGSTILCSMRVPRLFEDLSLARFDGRFPRLFDKLTREQLLILNDFGTHSLTDQQRFQLFEIVEKPLSGQSTLITAQFPVAKWHDLIADPTVADAILDRVVHNAHRSALQGDSMRKKKAAPLLTGSENGEINHQ</sequence>
<dbReference type="AlphaFoldDB" id="A0A2V3TSC7"/>
<evidence type="ECO:0000313" key="3">
    <source>
        <dbReference type="EMBL" id="PXW51611.1"/>
    </source>
</evidence>
<dbReference type="Pfam" id="PF01695">
    <property type="entry name" value="IstB_IS21"/>
    <property type="match status" value="1"/>
</dbReference>
<dbReference type="InterPro" id="IPR002611">
    <property type="entry name" value="IstB_ATP-bd"/>
</dbReference>